<keyword evidence="12" id="KW-0106">Calcium</keyword>
<evidence type="ECO:0000256" key="3">
    <source>
        <dbReference type="ARBA" id="ARBA00001936"/>
    </source>
</evidence>
<evidence type="ECO:0000259" key="16">
    <source>
        <dbReference type="Pfam" id="PF08450"/>
    </source>
</evidence>
<dbReference type="InterPro" id="IPR013658">
    <property type="entry name" value="SGL"/>
</dbReference>
<comment type="caution">
    <text evidence="17">The sequence shown here is derived from an EMBL/GenBank/DDBJ whole genome shotgun (WGS) entry which is preliminary data.</text>
</comment>
<dbReference type="GO" id="GO:0030234">
    <property type="term" value="F:enzyme regulator activity"/>
    <property type="evidence" value="ECO:0007669"/>
    <property type="project" value="InterPro"/>
</dbReference>
<comment type="catalytic activity">
    <reaction evidence="1">
        <text>D-glucono-1,5-lactone + H2O = D-gluconate + H(+)</text>
        <dbReference type="Rhea" id="RHEA:10440"/>
        <dbReference type="ChEBI" id="CHEBI:15377"/>
        <dbReference type="ChEBI" id="CHEBI:15378"/>
        <dbReference type="ChEBI" id="CHEBI:16217"/>
        <dbReference type="ChEBI" id="CHEBI:18391"/>
        <dbReference type="EC" id="3.1.1.17"/>
    </reaction>
</comment>
<feature type="binding site" evidence="15">
    <location>
        <position position="105"/>
    </location>
    <ligand>
        <name>substrate</name>
    </ligand>
</feature>
<keyword evidence="10 15" id="KW-0479">Metal-binding</keyword>
<proteinExistence type="inferred from homology"/>
<name>A0A8S4N3T8_OWEFU</name>
<evidence type="ECO:0000256" key="8">
    <source>
        <dbReference type="ARBA" id="ARBA00016808"/>
    </source>
</evidence>
<sequence length="311" mass="34531">MSYKVEVVPGLEKVAKTVGEGPHWDDASQTLMFVDIMEGTIIWWDYKTGAIVNRYKTDEGPVTLVVPRRSGGYVISTGRKLNHLQADRTTVTPLAEEVDQGTQNRFNDGKCDPKGRLWAGTMGHEPVPTQLELEMGSLYRLDLEGQLTKWVEKVSISNGLAWDLEKSTMYYIDSIPKVVYAFDYDNKTGDISNRRTAIDYSKCLESGDPKELGVPDGMCIDTEGKLWVACFFGARVIRFDPQTGKMLQTIPIPAARVTSCCFGGPNMDILYVTCSAFQVDENEWKKYPSTGSVFQVTGLGVKGCTANVYEG</sequence>
<evidence type="ECO:0000256" key="15">
    <source>
        <dbReference type="PIRSR" id="PIRSR605511-2"/>
    </source>
</evidence>
<dbReference type="SUPFAM" id="SSF63829">
    <property type="entry name" value="Calcium-dependent phosphotriesterase"/>
    <property type="match status" value="1"/>
</dbReference>
<dbReference type="PANTHER" id="PTHR10907">
    <property type="entry name" value="REGUCALCIN"/>
    <property type="match status" value="1"/>
</dbReference>
<comment type="cofactor">
    <cofactor evidence="15">
        <name>Zn(2+)</name>
        <dbReference type="ChEBI" id="CHEBI:29105"/>
    </cofactor>
    <text evidence="15">Binds 1 divalent metal cation per subunit.</text>
</comment>
<dbReference type="Gene3D" id="2.120.10.30">
    <property type="entry name" value="TolB, C-terminal domain"/>
    <property type="match status" value="1"/>
</dbReference>
<dbReference type="GO" id="GO:0004341">
    <property type="term" value="F:gluconolactonase activity"/>
    <property type="evidence" value="ECO:0007669"/>
    <property type="project" value="UniProtKB-EC"/>
</dbReference>
<dbReference type="Pfam" id="PF08450">
    <property type="entry name" value="SGL"/>
    <property type="match status" value="1"/>
</dbReference>
<feature type="binding site" evidence="15">
    <location>
        <position position="216"/>
    </location>
    <ligand>
        <name>a divalent metal cation</name>
        <dbReference type="ChEBI" id="CHEBI:60240"/>
    </ligand>
</feature>
<dbReference type="FunFam" id="2.120.10.30:FF:000027">
    <property type="entry name" value="Regucalcin homologue"/>
    <property type="match status" value="1"/>
</dbReference>
<dbReference type="GO" id="GO:0019853">
    <property type="term" value="P:L-ascorbic acid biosynthetic process"/>
    <property type="evidence" value="ECO:0007669"/>
    <property type="project" value="TreeGrafter"/>
</dbReference>
<evidence type="ECO:0000313" key="18">
    <source>
        <dbReference type="Proteomes" id="UP000749559"/>
    </source>
</evidence>
<feature type="binding site" evidence="15">
    <location>
        <position position="125"/>
    </location>
    <ligand>
        <name>substrate</name>
    </ligand>
</feature>
<feature type="binding site" evidence="15">
    <location>
        <position position="20"/>
    </location>
    <ligand>
        <name>a divalent metal cation</name>
        <dbReference type="ChEBI" id="CHEBI:60240"/>
    </ligand>
</feature>
<evidence type="ECO:0000256" key="13">
    <source>
        <dbReference type="ARBA" id="ARBA00032464"/>
    </source>
</evidence>
<reference evidence="17" key="1">
    <citation type="submission" date="2022-03" db="EMBL/GenBank/DDBJ databases">
        <authorList>
            <person name="Martin C."/>
        </authorList>
    </citation>
    <scope>NUCLEOTIDE SEQUENCE</scope>
</reference>
<feature type="active site" description="Proton donor/acceptor" evidence="14">
    <location>
        <position position="216"/>
    </location>
</feature>
<dbReference type="Proteomes" id="UP000749559">
    <property type="component" value="Unassembled WGS sequence"/>
</dbReference>
<evidence type="ECO:0000256" key="6">
    <source>
        <dbReference type="ARBA" id="ARBA00008853"/>
    </source>
</evidence>
<evidence type="ECO:0000256" key="11">
    <source>
        <dbReference type="ARBA" id="ARBA00022801"/>
    </source>
</evidence>
<dbReference type="InterPro" id="IPR005511">
    <property type="entry name" value="SMP-30"/>
</dbReference>
<feature type="binding site" evidence="15">
    <location>
        <position position="107"/>
    </location>
    <ligand>
        <name>substrate</name>
    </ligand>
</feature>
<accession>A0A8S4N3T8</accession>
<evidence type="ECO:0000256" key="1">
    <source>
        <dbReference type="ARBA" id="ARBA00001589"/>
    </source>
</evidence>
<evidence type="ECO:0000256" key="10">
    <source>
        <dbReference type="ARBA" id="ARBA00022723"/>
    </source>
</evidence>
<comment type="cofactor">
    <cofactor evidence="4">
        <name>Mg(2+)</name>
        <dbReference type="ChEBI" id="CHEBI:18420"/>
    </cofactor>
</comment>
<comment type="cofactor">
    <cofactor evidence="3">
        <name>Mn(2+)</name>
        <dbReference type="ChEBI" id="CHEBI:29035"/>
    </cofactor>
</comment>
<comment type="cofactor">
    <cofactor evidence="2">
        <name>Ca(2+)</name>
        <dbReference type="ChEBI" id="CHEBI:29108"/>
    </cofactor>
</comment>
<dbReference type="PRINTS" id="PR01791">
    <property type="entry name" value="REGUCALCIN"/>
</dbReference>
<evidence type="ECO:0000256" key="4">
    <source>
        <dbReference type="ARBA" id="ARBA00001946"/>
    </source>
</evidence>
<evidence type="ECO:0000256" key="9">
    <source>
        <dbReference type="ARBA" id="ARBA00022490"/>
    </source>
</evidence>
<gene>
    <name evidence="17" type="ORF">OFUS_LOCUS2843</name>
</gene>
<feature type="binding site" evidence="15">
    <location>
        <position position="158"/>
    </location>
    <ligand>
        <name>a divalent metal cation</name>
        <dbReference type="ChEBI" id="CHEBI:60240"/>
    </ligand>
</feature>
<dbReference type="InterPro" id="IPR011042">
    <property type="entry name" value="6-blade_b-propeller_TolB-like"/>
</dbReference>
<keyword evidence="11" id="KW-0378">Hydrolase</keyword>
<evidence type="ECO:0000256" key="2">
    <source>
        <dbReference type="ARBA" id="ARBA00001913"/>
    </source>
</evidence>
<dbReference type="GO" id="GO:0005737">
    <property type="term" value="C:cytoplasm"/>
    <property type="evidence" value="ECO:0007669"/>
    <property type="project" value="UniProtKB-SubCell"/>
</dbReference>
<keyword evidence="18" id="KW-1185">Reference proteome</keyword>
<evidence type="ECO:0000256" key="5">
    <source>
        <dbReference type="ARBA" id="ARBA00004496"/>
    </source>
</evidence>
<feature type="domain" description="SMP-30/Gluconolactonase/LRE-like region" evidence="16">
    <location>
        <begin position="18"/>
        <end position="274"/>
    </location>
</feature>
<evidence type="ECO:0000256" key="14">
    <source>
        <dbReference type="PIRSR" id="PIRSR605511-1"/>
    </source>
</evidence>
<protein>
    <recommendedName>
        <fullName evidence="8">Regucalcin</fullName>
        <ecNumber evidence="7">3.1.1.17</ecNumber>
    </recommendedName>
    <alternativeName>
        <fullName evidence="13">Gluconolactonase</fullName>
    </alternativeName>
</protein>
<comment type="similarity">
    <text evidence="6">Belongs to the SMP-30/CGR1 family.</text>
</comment>
<comment type="subcellular location">
    <subcellularLocation>
        <location evidence="5">Cytoplasm</location>
    </subcellularLocation>
</comment>
<evidence type="ECO:0000313" key="17">
    <source>
        <dbReference type="EMBL" id="CAH1775554.1"/>
    </source>
</evidence>
<dbReference type="OrthoDB" id="423498at2759"/>
<dbReference type="GO" id="GO:0005509">
    <property type="term" value="F:calcium ion binding"/>
    <property type="evidence" value="ECO:0007669"/>
    <property type="project" value="InterPro"/>
</dbReference>
<evidence type="ECO:0000256" key="12">
    <source>
        <dbReference type="ARBA" id="ARBA00022837"/>
    </source>
</evidence>
<dbReference type="AlphaFoldDB" id="A0A8S4N3T8"/>
<keyword evidence="9" id="KW-0963">Cytoplasm</keyword>
<dbReference type="EMBL" id="CAIIXF020000001">
    <property type="protein sequence ID" value="CAH1775554.1"/>
    <property type="molecule type" value="Genomic_DNA"/>
</dbReference>
<dbReference type="EC" id="3.1.1.17" evidence="7"/>
<dbReference type="InterPro" id="IPR008367">
    <property type="entry name" value="Regucalcin"/>
</dbReference>
<dbReference type="PANTHER" id="PTHR10907:SF47">
    <property type="entry name" value="REGUCALCIN"/>
    <property type="match status" value="1"/>
</dbReference>
<evidence type="ECO:0000256" key="7">
    <source>
        <dbReference type="ARBA" id="ARBA00013227"/>
    </source>
</evidence>
<organism evidence="17 18">
    <name type="scientific">Owenia fusiformis</name>
    <name type="common">Polychaete worm</name>
    <dbReference type="NCBI Taxonomy" id="6347"/>
    <lineage>
        <taxon>Eukaryota</taxon>
        <taxon>Metazoa</taxon>
        <taxon>Spiralia</taxon>
        <taxon>Lophotrochozoa</taxon>
        <taxon>Annelida</taxon>
        <taxon>Polychaeta</taxon>
        <taxon>Sedentaria</taxon>
        <taxon>Canalipalpata</taxon>
        <taxon>Sabellida</taxon>
        <taxon>Oweniida</taxon>
        <taxon>Oweniidae</taxon>
        <taxon>Owenia</taxon>
    </lineage>
</organism>
<keyword evidence="15" id="KW-0862">Zinc</keyword>
<dbReference type="PRINTS" id="PR01790">
    <property type="entry name" value="SMP30FAMILY"/>
</dbReference>